<evidence type="ECO:0000256" key="4">
    <source>
        <dbReference type="ARBA" id="ARBA00022806"/>
    </source>
</evidence>
<evidence type="ECO:0000256" key="3">
    <source>
        <dbReference type="ARBA" id="ARBA00022801"/>
    </source>
</evidence>
<keyword evidence="2 6" id="KW-0547">Nucleotide-binding</keyword>
<dbReference type="InterPro" id="IPR000629">
    <property type="entry name" value="RNA-helicase_DEAD-box_CS"/>
</dbReference>
<evidence type="ECO:0000256" key="2">
    <source>
        <dbReference type="ARBA" id="ARBA00022741"/>
    </source>
</evidence>
<dbReference type="EC" id="3.6.4.13" evidence="1"/>
<comment type="caution">
    <text evidence="10">The sequence shown here is derived from an EMBL/GenBank/DDBJ whole genome shotgun (WGS) entry which is preliminary data.</text>
</comment>
<keyword evidence="4 6" id="KW-0347">Helicase</keyword>
<feature type="compositionally biased region" description="Low complexity" evidence="7">
    <location>
        <begin position="489"/>
        <end position="526"/>
    </location>
</feature>
<feature type="domain" description="Helicase C-terminal" evidence="9">
    <location>
        <begin position="215"/>
        <end position="361"/>
    </location>
</feature>
<dbReference type="SUPFAM" id="SSF52540">
    <property type="entry name" value="P-loop containing nucleoside triphosphate hydrolases"/>
    <property type="match status" value="1"/>
</dbReference>
<dbReference type="RefSeq" id="WP_359786574.1">
    <property type="nucleotide sequence ID" value="NZ_JBEYBN010000008.1"/>
</dbReference>
<evidence type="ECO:0000256" key="6">
    <source>
        <dbReference type="RuleBase" id="RU000492"/>
    </source>
</evidence>
<dbReference type="InterPro" id="IPR044742">
    <property type="entry name" value="DEAD/DEAH_RhlB"/>
</dbReference>
<dbReference type="Pfam" id="PF00271">
    <property type="entry name" value="Helicase_C"/>
    <property type="match status" value="1"/>
</dbReference>
<dbReference type="Gene3D" id="3.40.50.300">
    <property type="entry name" value="P-loop containing nucleotide triphosphate hydrolases"/>
    <property type="match status" value="2"/>
</dbReference>
<accession>A0ABV2XQS5</accession>
<keyword evidence="3 6" id="KW-0378">Hydrolase</keyword>
<feature type="compositionally biased region" description="Low complexity" evidence="7">
    <location>
        <begin position="676"/>
        <end position="692"/>
    </location>
</feature>
<evidence type="ECO:0000313" key="11">
    <source>
        <dbReference type="Proteomes" id="UP001550603"/>
    </source>
</evidence>
<evidence type="ECO:0000256" key="5">
    <source>
        <dbReference type="ARBA" id="ARBA00022840"/>
    </source>
</evidence>
<feature type="domain" description="Helicase ATP-binding" evidence="8">
    <location>
        <begin position="3"/>
        <end position="186"/>
    </location>
</feature>
<dbReference type="PROSITE" id="PS51194">
    <property type="entry name" value="HELICASE_CTER"/>
    <property type="match status" value="1"/>
</dbReference>
<dbReference type="GO" id="GO:0004386">
    <property type="term" value="F:helicase activity"/>
    <property type="evidence" value="ECO:0007669"/>
    <property type="project" value="UniProtKB-KW"/>
</dbReference>
<dbReference type="PROSITE" id="PS00039">
    <property type="entry name" value="DEAD_ATP_HELICASE"/>
    <property type="match status" value="1"/>
</dbReference>
<dbReference type="InterPro" id="IPR027417">
    <property type="entry name" value="P-loop_NTPase"/>
</dbReference>
<sequence>MTLPVALSGTDVIGQAKTGTGKTLGFGLPLLERVTVPADVEAGRAKPEDLTDTPQALVVVPTRELCTQVTNDLLTAGKVRNVRVTAIYGGRAYEPQVEALKKGVDVVVGTPGRLLDLAGQKKLNLKHVKCLVLDEADEMLDLGFLPDVEKIINMLPVRRQTMLFSATMPGAVIGLARRYMSQPTHIRATAPDDAGATVANTKQFIYRAHNMDKPEMVARILQAEGRGLAMVFCRTKRTAADLADQLKQRGFASGAVHGDLGQGAREQALRAFRNGKVDVLVCTDVAARGIDVEGVTHVINYQSPEEEKTYLHRIGRTGRAGAKGTAITLVDWDDIPRWQLINKALELDFNDPPETYSTSPHLYSDLSIPEGTKGILPRSERTRAGLDAEELEDLGEPGGRGPRGRGDRGGRGGHGSRDESRSADRERPSRTPRRRRRTRGGAPLDGAPETSGTTATGPETAATGGAGATAEAEAVTAPRTPRRRRRTRGGAPAESTPVTAVESAASAPAENAVATAEGTSPEAPEAAKPRRRRTRRSETPVAQTPVVETPVVETEAAVTPSVAESAPAVDAASVTTEPEAAAAKPRRRTRKAAVSTASAAESALDTAEGVTESAQEPAEAKPRRTRKAAAKAEVPAEGAEATEAKPRRTRKKAAPAEEAVDTAEATEAKPRRTRKTTAASKAAEAAVDTAEGAEAKPKARRTRKTAEPETAAAGIPAQTAQEPQATAETKPRRTRKTAASKTAAAPAEVSDDAPEAKPRARRSRKATAAAEPTEG</sequence>
<dbReference type="SMART" id="SM00490">
    <property type="entry name" value="HELICc"/>
    <property type="match status" value="1"/>
</dbReference>
<dbReference type="SMART" id="SM00487">
    <property type="entry name" value="DEXDc"/>
    <property type="match status" value="1"/>
</dbReference>
<evidence type="ECO:0000313" key="10">
    <source>
        <dbReference type="EMBL" id="MEU2266359.1"/>
    </source>
</evidence>
<evidence type="ECO:0000256" key="7">
    <source>
        <dbReference type="SAM" id="MobiDB-lite"/>
    </source>
</evidence>
<feature type="compositionally biased region" description="Low complexity" evidence="7">
    <location>
        <begin position="739"/>
        <end position="748"/>
    </location>
</feature>
<feature type="compositionally biased region" description="Low complexity" evidence="7">
    <location>
        <begin position="446"/>
        <end position="479"/>
    </location>
</feature>
<gene>
    <name evidence="10" type="ORF">ABZ568_07960</name>
</gene>
<feature type="compositionally biased region" description="Low complexity" evidence="7">
    <location>
        <begin position="631"/>
        <end position="641"/>
    </location>
</feature>
<dbReference type="CDD" id="cd18787">
    <property type="entry name" value="SF2_C_DEAD"/>
    <property type="match status" value="1"/>
</dbReference>
<reference evidence="10 11" key="1">
    <citation type="submission" date="2024-06" db="EMBL/GenBank/DDBJ databases">
        <title>The Natural Products Discovery Center: Release of the First 8490 Sequenced Strains for Exploring Actinobacteria Biosynthetic Diversity.</title>
        <authorList>
            <person name="Kalkreuter E."/>
            <person name="Kautsar S.A."/>
            <person name="Yang D."/>
            <person name="Bader C.D."/>
            <person name="Teijaro C.N."/>
            <person name="Fluegel L."/>
            <person name="Davis C.M."/>
            <person name="Simpson J.R."/>
            <person name="Lauterbach L."/>
            <person name="Steele A.D."/>
            <person name="Gui C."/>
            <person name="Meng S."/>
            <person name="Li G."/>
            <person name="Viehrig K."/>
            <person name="Ye F."/>
            <person name="Su P."/>
            <person name="Kiefer A.F."/>
            <person name="Nichols A."/>
            <person name="Cepeda A.J."/>
            <person name="Yan W."/>
            <person name="Fan B."/>
            <person name="Jiang Y."/>
            <person name="Adhikari A."/>
            <person name="Zheng C.-J."/>
            <person name="Schuster L."/>
            <person name="Cowan T.M."/>
            <person name="Smanski M.J."/>
            <person name="Chevrette M.G."/>
            <person name="De Carvalho L.P.S."/>
            <person name="Shen B."/>
        </authorList>
    </citation>
    <scope>NUCLEOTIDE SEQUENCE [LARGE SCALE GENOMIC DNA]</scope>
    <source>
        <strain evidence="10 11">NPDC019583</strain>
    </source>
</reference>
<protein>
    <recommendedName>
        <fullName evidence="1">RNA helicase</fullName>
        <ecNumber evidence="1">3.6.4.13</ecNumber>
    </recommendedName>
</protein>
<feature type="compositionally biased region" description="Basic and acidic residues" evidence="7">
    <location>
        <begin position="404"/>
        <end position="429"/>
    </location>
</feature>
<evidence type="ECO:0000256" key="1">
    <source>
        <dbReference type="ARBA" id="ARBA00012552"/>
    </source>
</evidence>
<evidence type="ECO:0000259" key="8">
    <source>
        <dbReference type="PROSITE" id="PS51192"/>
    </source>
</evidence>
<dbReference type="PANTHER" id="PTHR47963">
    <property type="entry name" value="DEAD-BOX ATP-DEPENDENT RNA HELICASE 47, MITOCHONDRIAL"/>
    <property type="match status" value="1"/>
</dbReference>
<keyword evidence="5 6" id="KW-0067">ATP-binding</keyword>
<feature type="compositionally biased region" description="Low complexity" evidence="7">
    <location>
        <begin position="716"/>
        <end position="728"/>
    </location>
</feature>
<feature type="compositionally biased region" description="Low complexity" evidence="7">
    <location>
        <begin position="592"/>
        <end position="603"/>
    </location>
</feature>
<dbReference type="Pfam" id="PF00270">
    <property type="entry name" value="DEAD"/>
    <property type="match status" value="1"/>
</dbReference>
<dbReference type="Proteomes" id="UP001550603">
    <property type="component" value="Unassembled WGS sequence"/>
</dbReference>
<dbReference type="InterPro" id="IPR011545">
    <property type="entry name" value="DEAD/DEAH_box_helicase_dom"/>
</dbReference>
<proteinExistence type="inferred from homology"/>
<dbReference type="PROSITE" id="PS51192">
    <property type="entry name" value="HELICASE_ATP_BIND_1"/>
    <property type="match status" value="1"/>
</dbReference>
<dbReference type="InterPro" id="IPR014001">
    <property type="entry name" value="Helicase_ATP-bd"/>
</dbReference>
<feature type="compositionally biased region" description="Basic residues" evidence="7">
    <location>
        <begin position="430"/>
        <end position="439"/>
    </location>
</feature>
<dbReference type="PANTHER" id="PTHR47963:SF8">
    <property type="entry name" value="ATP-DEPENDENT RNA HELICASE DEAD"/>
    <property type="match status" value="1"/>
</dbReference>
<keyword evidence="11" id="KW-1185">Reference proteome</keyword>
<feature type="compositionally biased region" description="Low complexity" evidence="7">
    <location>
        <begin position="766"/>
        <end position="775"/>
    </location>
</feature>
<comment type="similarity">
    <text evidence="6">Belongs to the DEAD box helicase family.</text>
</comment>
<dbReference type="InterPro" id="IPR050547">
    <property type="entry name" value="DEAD_box_RNA_helicases"/>
</dbReference>
<dbReference type="InterPro" id="IPR001650">
    <property type="entry name" value="Helicase_C-like"/>
</dbReference>
<dbReference type="EMBL" id="JBEYBN010000008">
    <property type="protein sequence ID" value="MEU2266359.1"/>
    <property type="molecule type" value="Genomic_DNA"/>
</dbReference>
<dbReference type="CDD" id="cd00268">
    <property type="entry name" value="DEADc"/>
    <property type="match status" value="1"/>
</dbReference>
<feature type="compositionally biased region" description="Low complexity" evidence="7">
    <location>
        <begin position="539"/>
        <end position="560"/>
    </location>
</feature>
<organism evidence="10 11">
    <name type="scientific">Streptomyces olindensis</name>
    <dbReference type="NCBI Taxonomy" id="358823"/>
    <lineage>
        <taxon>Bacteria</taxon>
        <taxon>Bacillati</taxon>
        <taxon>Actinomycetota</taxon>
        <taxon>Actinomycetes</taxon>
        <taxon>Kitasatosporales</taxon>
        <taxon>Streptomycetaceae</taxon>
        <taxon>Streptomyces</taxon>
    </lineage>
</organism>
<evidence type="ECO:0000259" key="9">
    <source>
        <dbReference type="PROSITE" id="PS51194"/>
    </source>
</evidence>
<name>A0ABV2XQS5_9ACTN</name>
<feature type="region of interest" description="Disordered" evidence="7">
    <location>
        <begin position="349"/>
        <end position="775"/>
    </location>
</feature>